<dbReference type="PROSITE" id="PS51903">
    <property type="entry name" value="CLP_R"/>
    <property type="match status" value="1"/>
</dbReference>
<organism evidence="9 10">
    <name type="scientific">Chlamydomonas eustigma</name>
    <dbReference type="NCBI Taxonomy" id="1157962"/>
    <lineage>
        <taxon>Eukaryota</taxon>
        <taxon>Viridiplantae</taxon>
        <taxon>Chlorophyta</taxon>
        <taxon>core chlorophytes</taxon>
        <taxon>Chlorophyceae</taxon>
        <taxon>CS clade</taxon>
        <taxon>Chlamydomonadales</taxon>
        <taxon>Chlamydomonadaceae</taxon>
        <taxon>Chlamydomonas</taxon>
    </lineage>
</organism>
<feature type="domain" description="Clp R" evidence="8">
    <location>
        <begin position="5"/>
        <end position="149"/>
    </location>
</feature>
<gene>
    <name evidence="9" type="ORF">CEUSTIGMA_g9677.t1</name>
</gene>
<dbReference type="InterPro" id="IPR050130">
    <property type="entry name" value="ClpA_ClpB"/>
</dbReference>
<dbReference type="Pfam" id="PF07724">
    <property type="entry name" value="AAA_2"/>
    <property type="match status" value="1"/>
</dbReference>
<dbReference type="Gene3D" id="1.10.1780.10">
    <property type="entry name" value="Clp, N-terminal domain"/>
    <property type="match status" value="1"/>
</dbReference>
<evidence type="ECO:0000259" key="8">
    <source>
        <dbReference type="PROSITE" id="PS51903"/>
    </source>
</evidence>
<evidence type="ECO:0000256" key="3">
    <source>
        <dbReference type="ARBA" id="ARBA00022741"/>
    </source>
</evidence>
<dbReference type="SMART" id="SM01086">
    <property type="entry name" value="ClpB_D2-small"/>
    <property type="match status" value="1"/>
</dbReference>
<dbReference type="CDD" id="cd00009">
    <property type="entry name" value="AAA"/>
    <property type="match status" value="1"/>
</dbReference>
<dbReference type="GO" id="GO:0034605">
    <property type="term" value="P:cellular response to heat"/>
    <property type="evidence" value="ECO:0007669"/>
    <property type="project" value="TreeGrafter"/>
</dbReference>
<keyword evidence="4" id="KW-0067">ATP-binding</keyword>
<feature type="compositionally biased region" description="Basic and acidic residues" evidence="7">
    <location>
        <begin position="171"/>
        <end position="180"/>
    </location>
</feature>
<evidence type="ECO:0000313" key="9">
    <source>
        <dbReference type="EMBL" id="GAX82249.1"/>
    </source>
</evidence>
<dbReference type="Pfam" id="PF17871">
    <property type="entry name" value="AAA_lid_9"/>
    <property type="match status" value="1"/>
</dbReference>
<dbReference type="AlphaFoldDB" id="A0A250XH55"/>
<keyword evidence="3" id="KW-0547">Nucleotide-binding</keyword>
<dbReference type="PANTHER" id="PTHR11638:SF18">
    <property type="entry name" value="HEAT SHOCK PROTEIN 104"/>
    <property type="match status" value="1"/>
</dbReference>
<evidence type="ECO:0000256" key="5">
    <source>
        <dbReference type="ARBA" id="ARBA00023186"/>
    </source>
</evidence>
<feature type="region of interest" description="Disordered" evidence="7">
    <location>
        <begin position="748"/>
        <end position="768"/>
    </location>
</feature>
<dbReference type="GO" id="GO:0005524">
    <property type="term" value="F:ATP binding"/>
    <property type="evidence" value="ECO:0007669"/>
    <property type="project" value="UniProtKB-KW"/>
</dbReference>
<name>A0A250XH55_9CHLO</name>
<dbReference type="InterPro" id="IPR001270">
    <property type="entry name" value="ClpA/B"/>
</dbReference>
<dbReference type="SUPFAM" id="SSF81923">
    <property type="entry name" value="Double Clp-N motif"/>
    <property type="match status" value="1"/>
</dbReference>
<dbReference type="SMART" id="SM00382">
    <property type="entry name" value="AAA"/>
    <property type="match status" value="2"/>
</dbReference>
<evidence type="ECO:0000256" key="4">
    <source>
        <dbReference type="ARBA" id="ARBA00022840"/>
    </source>
</evidence>
<keyword evidence="10" id="KW-1185">Reference proteome</keyword>
<dbReference type="PANTHER" id="PTHR11638">
    <property type="entry name" value="ATP-DEPENDENT CLP PROTEASE"/>
    <property type="match status" value="1"/>
</dbReference>
<dbReference type="GO" id="GO:0005737">
    <property type="term" value="C:cytoplasm"/>
    <property type="evidence" value="ECO:0007669"/>
    <property type="project" value="TreeGrafter"/>
</dbReference>
<protein>
    <recommendedName>
        <fullName evidence="8">Clp R domain-containing protein</fullName>
    </recommendedName>
</protein>
<dbReference type="Pfam" id="PF10431">
    <property type="entry name" value="ClpB_D2-small"/>
    <property type="match status" value="1"/>
</dbReference>
<dbReference type="GO" id="GO:0016887">
    <property type="term" value="F:ATP hydrolysis activity"/>
    <property type="evidence" value="ECO:0007669"/>
    <property type="project" value="InterPro"/>
</dbReference>
<dbReference type="PROSITE" id="PS00870">
    <property type="entry name" value="CLPAB_1"/>
    <property type="match status" value="1"/>
</dbReference>
<reference evidence="9 10" key="1">
    <citation type="submission" date="2017-08" db="EMBL/GenBank/DDBJ databases">
        <title>Acidophilic green algal genome provides insights into adaptation to an acidic environment.</title>
        <authorList>
            <person name="Hirooka S."/>
            <person name="Hirose Y."/>
            <person name="Kanesaki Y."/>
            <person name="Higuchi S."/>
            <person name="Fujiwara T."/>
            <person name="Onuma R."/>
            <person name="Era A."/>
            <person name="Ohbayashi R."/>
            <person name="Uzuka A."/>
            <person name="Nozaki H."/>
            <person name="Yoshikawa H."/>
            <person name="Miyagishima S.Y."/>
        </authorList>
    </citation>
    <scope>NUCLEOTIDE SEQUENCE [LARGE SCALE GENOMIC DNA]</scope>
    <source>
        <strain evidence="9 10">NIES-2499</strain>
    </source>
</reference>
<dbReference type="Proteomes" id="UP000232323">
    <property type="component" value="Unassembled WGS sequence"/>
</dbReference>
<evidence type="ECO:0000256" key="7">
    <source>
        <dbReference type="SAM" id="MobiDB-lite"/>
    </source>
</evidence>
<dbReference type="InterPro" id="IPR036628">
    <property type="entry name" value="Clp_N_dom_sf"/>
</dbReference>
<dbReference type="InterPro" id="IPR018368">
    <property type="entry name" value="ClpA/B_CS1"/>
</dbReference>
<feature type="compositionally biased region" description="Polar residues" evidence="7">
    <location>
        <begin position="748"/>
        <end position="760"/>
    </location>
</feature>
<dbReference type="InterPro" id="IPR003959">
    <property type="entry name" value="ATPase_AAA_core"/>
</dbReference>
<evidence type="ECO:0000313" key="10">
    <source>
        <dbReference type="Proteomes" id="UP000232323"/>
    </source>
</evidence>
<comment type="similarity">
    <text evidence="1">Belongs to the ClpA/ClpB family.</text>
</comment>
<evidence type="ECO:0000256" key="2">
    <source>
        <dbReference type="ARBA" id="ARBA00022737"/>
    </source>
</evidence>
<dbReference type="SUPFAM" id="SSF52540">
    <property type="entry name" value="P-loop containing nucleoside triphosphate hydrolases"/>
    <property type="match status" value="2"/>
</dbReference>
<dbReference type="Gene3D" id="3.40.50.300">
    <property type="entry name" value="P-loop containing nucleotide triphosphate hydrolases"/>
    <property type="match status" value="3"/>
</dbReference>
<dbReference type="Gene3D" id="1.10.8.60">
    <property type="match status" value="1"/>
</dbReference>
<keyword evidence="5" id="KW-0143">Chaperone</keyword>
<dbReference type="PRINTS" id="PR00300">
    <property type="entry name" value="CLPPROTEASEA"/>
</dbReference>
<proteinExistence type="inferred from homology"/>
<evidence type="ECO:0000256" key="1">
    <source>
        <dbReference type="ARBA" id="ARBA00008675"/>
    </source>
</evidence>
<dbReference type="CDD" id="cd19499">
    <property type="entry name" value="RecA-like_ClpB_Hsp104-like"/>
    <property type="match status" value="1"/>
</dbReference>
<dbReference type="InterPro" id="IPR041546">
    <property type="entry name" value="ClpA/ClpB_AAA_lid"/>
</dbReference>
<dbReference type="Pfam" id="PF00004">
    <property type="entry name" value="AAA"/>
    <property type="match status" value="1"/>
</dbReference>
<dbReference type="EMBL" id="BEGY01000077">
    <property type="protein sequence ID" value="GAX82249.1"/>
    <property type="molecule type" value="Genomic_DNA"/>
</dbReference>
<dbReference type="InterPro" id="IPR003593">
    <property type="entry name" value="AAA+_ATPase"/>
</dbReference>
<feature type="region of interest" description="Disordered" evidence="7">
    <location>
        <begin position="148"/>
        <end position="182"/>
    </location>
</feature>
<dbReference type="Pfam" id="PF02861">
    <property type="entry name" value="Clp_N"/>
    <property type="match status" value="1"/>
</dbReference>
<dbReference type="FunFam" id="3.40.50.300:FF:000010">
    <property type="entry name" value="Chaperone clpB 1, putative"/>
    <property type="match status" value="1"/>
</dbReference>
<dbReference type="InterPro" id="IPR004176">
    <property type="entry name" value="Clp_R_N"/>
</dbReference>
<sequence length="954" mass="105132">MSLDPKKITAKTAESISTAVGIAKDNRNQNLTSIHLAVALFEDYQGFAKSSCIKLGGEDAWKSACRVLRARLHHLPKIDPAPDEISFGRDAKEVINKALKIQKDNKDSYLSVDVLLLAVLGASEVSNCLQESGLSSKQMQVTVQQVREGKLSSNTAAEGPHAGGGGGTAIGEKKQRKTVDTESGDENLEALLKYGVDLTANAARLDPVIGRDTEIRRVVQVLCRRTKNNPVLIGEPGVGKTAIVEGLAQRIVRGDVPETLRNTRLVSLDMGALVAGAKYRGEFEERLKAVLEEVKASEGNVILFIDEVHMVLGAGRGGDGAMDAANLLKPMLARGELHCIGATTLAEYRQHMEKDAAFERRFQQVLVGEPSVPDTIQILRGLKDKYESHHGVRIHDRALVVAAELSDRYIQGRFLPDKAIDLVDEACSNVRVQLDSEPEHIDQMQRHKMRLQVEETALSKEKDAMSKARLEQVKMELTALEESLAPLQMRYMQEKERVEAMRKLQEKREEVLVNVTIAEQRGDLARIADLKYGALPEIEANLAALRLQAPTDQMLTEEVGQEEIAAVVARWTGIPVSRLQQTERDKLINLSAELHKRVVGQDTAVAAVADAVLRSRAGLASRSRGSSFLFLGPTGVGKTELAKALAALLFDNEHMMIRIDMGEYMEKHSVSRLIGAPPGYVGHEEGGQLTEAVRRKPYSVVLFDEVEKAHSEVFNVLLSLLDDGRLTDSKGRTVNFANTIIIMTSNLGSRGGSQQKQGFTHHTDGHYSTSSREHMLEAARSFFRPEFLNRLDDIVTFEPLAEDQLVSITRLLAEELNTRLQPKNITLAVSDAALRLAVEQAYDPSYGARPLRRWLERHIMTDLSRMMVMGNLTENSIVCCDCATSAELSHIPTSSSGLTYAVTMKSDDLLRSPGDGQETAAEVILKRAKISHPLCKSDATYRSDQNEDDECMHD</sequence>
<keyword evidence="2 6" id="KW-0677">Repeat</keyword>
<dbReference type="InterPro" id="IPR019489">
    <property type="entry name" value="Clp_ATPase_C"/>
</dbReference>
<dbReference type="OrthoDB" id="47330at2759"/>
<accession>A0A250XH55</accession>
<dbReference type="FunFam" id="3.40.50.300:FF:000120">
    <property type="entry name" value="ATP-dependent chaperone ClpB"/>
    <property type="match status" value="1"/>
</dbReference>
<dbReference type="STRING" id="1157962.A0A250XH55"/>
<comment type="caution">
    <text evidence="9">The sequence shown here is derived from an EMBL/GenBank/DDBJ whole genome shotgun (WGS) entry which is preliminary data.</text>
</comment>
<dbReference type="FunFam" id="3.40.50.300:FF:000025">
    <property type="entry name" value="ATP-dependent Clp protease subunit"/>
    <property type="match status" value="1"/>
</dbReference>
<dbReference type="InterPro" id="IPR027417">
    <property type="entry name" value="P-loop_NTPase"/>
</dbReference>
<evidence type="ECO:0000256" key="6">
    <source>
        <dbReference type="PROSITE-ProRule" id="PRU01251"/>
    </source>
</evidence>